<gene>
    <name evidence="6" type="ORF">Y958_08905</name>
</gene>
<organism evidence="6 7">
    <name type="scientific">Nitrospirillum viridazoti CBAmc</name>
    <dbReference type="NCBI Taxonomy" id="1441467"/>
    <lineage>
        <taxon>Bacteria</taxon>
        <taxon>Pseudomonadati</taxon>
        <taxon>Pseudomonadota</taxon>
        <taxon>Alphaproteobacteria</taxon>
        <taxon>Rhodospirillales</taxon>
        <taxon>Azospirillaceae</taxon>
        <taxon>Nitrospirillum</taxon>
        <taxon>Nitrospirillum viridazoti</taxon>
    </lineage>
</organism>
<dbReference type="Gene3D" id="1.20.120.550">
    <property type="entry name" value="Membrane associated eicosanoid/glutathione metabolism-like domain"/>
    <property type="match status" value="1"/>
</dbReference>
<feature type="transmembrane region" description="Helical" evidence="5">
    <location>
        <begin position="93"/>
        <end position="112"/>
    </location>
</feature>
<dbReference type="SUPFAM" id="SSF161084">
    <property type="entry name" value="MAPEG domain-like"/>
    <property type="match status" value="1"/>
</dbReference>
<protein>
    <recommendedName>
        <fullName evidence="8">MAPEG family protein</fullName>
    </recommendedName>
</protein>
<evidence type="ECO:0000256" key="3">
    <source>
        <dbReference type="ARBA" id="ARBA00022989"/>
    </source>
</evidence>
<evidence type="ECO:0008006" key="8">
    <source>
        <dbReference type="Google" id="ProtNLM"/>
    </source>
</evidence>
<feature type="transmembrane region" description="Helical" evidence="5">
    <location>
        <begin position="6"/>
        <end position="29"/>
    </location>
</feature>
<evidence type="ECO:0000313" key="7">
    <source>
        <dbReference type="Proteomes" id="UP000197153"/>
    </source>
</evidence>
<name>A0A248JQB3_9PROT</name>
<feature type="transmembrane region" description="Helical" evidence="5">
    <location>
        <begin position="70"/>
        <end position="87"/>
    </location>
</feature>
<dbReference type="Proteomes" id="UP000197153">
    <property type="component" value="Chromosome 1"/>
</dbReference>
<keyword evidence="7" id="KW-1185">Reference proteome</keyword>
<evidence type="ECO:0000256" key="2">
    <source>
        <dbReference type="ARBA" id="ARBA00022692"/>
    </source>
</evidence>
<evidence type="ECO:0000256" key="5">
    <source>
        <dbReference type="SAM" id="Phobius"/>
    </source>
</evidence>
<accession>A0A248JQB3</accession>
<comment type="subcellular location">
    <subcellularLocation>
        <location evidence="1">Membrane</location>
    </subcellularLocation>
</comment>
<evidence type="ECO:0000256" key="4">
    <source>
        <dbReference type="ARBA" id="ARBA00023136"/>
    </source>
</evidence>
<dbReference type="EMBL" id="CP022110">
    <property type="protein sequence ID" value="ASG20922.1"/>
    <property type="molecule type" value="Genomic_DNA"/>
</dbReference>
<keyword evidence="4 5" id="KW-0472">Membrane</keyword>
<feature type="transmembrane region" description="Helical" evidence="5">
    <location>
        <begin position="119"/>
        <end position="143"/>
    </location>
</feature>
<dbReference type="AlphaFoldDB" id="A0A248JQB3"/>
<keyword evidence="3 5" id="KW-1133">Transmembrane helix</keyword>
<keyword evidence="2 5" id="KW-0812">Transmembrane</keyword>
<sequence length="145" mass="16389">MAMTSSIALYFPMLVLFLFTLLVGLRLFVMRVRAVRRGNVRLSYFRNFTAGTQTDGCATAQRAFNNLLEVPPLFYVICVVLMVLRQGDHLYEALAWVFVALRVMQSAIHLTYNNVLHRAAVFIVSMAVLAAMWVRLGLTLLTFPA</sequence>
<evidence type="ECO:0000313" key="6">
    <source>
        <dbReference type="EMBL" id="ASG20922.1"/>
    </source>
</evidence>
<dbReference type="KEGG" id="nao:Y958_08905"/>
<dbReference type="GO" id="GO:0016020">
    <property type="term" value="C:membrane"/>
    <property type="evidence" value="ECO:0007669"/>
    <property type="project" value="UniProtKB-SubCell"/>
</dbReference>
<dbReference type="InterPro" id="IPR001129">
    <property type="entry name" value="Membr-assoc_MAPEG"/>
</dbReference>
<reference evidence="6 7" key="1">
    <citation type="submission" date="2017-06" db="EMBL/GenBank/DDBJ databases">
        <title>Complete genome sequence of Nitrospirillum amazonense strain CBAmC, an endophytic nitrogen-fixing and plant growth-promoting bacterium, isolated from sugarcane.</title>
        <authorList>
            <person name="Schwab S."/>
            <person name="dos Santos Teixeira K.R."/>
            <person name="Simoes Araujo J.L."/>
            <person name="Soares Vidal M."/>
            <person name="Borges de Freitas H.R."/>
            <person name="Rivello Crivelaro A.L."/>
            <person name="Bueno de Camargo Nunes A."/>
            <person name="dos Santos C.M."/>
            <person name="Palmeira da Silva Rosa D."/>
            <person name="da Silva Padilha D."/>
            <person name="da Silva E."/>
            <person name="Araujo Terra L."/>
            <person name="Soares Mendes V."/>
            <person name="Farinelli L."/>
            <person name="Magalhaes Cruz L."/>
            <person name="Baldani J.I."/>
        </authorList>
    </citation>
    <scope>NUCLEOTIDE SEQUENCE [LARGE SCALE GENOMIC DNA]</scope>
    <source>
        <strain evidence="6 7">CBAmC</strain>
    </source>
</reference>
<dbReference type="Pfam" id="PF01124">
    <property type="entry name" value="MAPEG"/>
    <property type="match status" value="1"/>
</dbReference>
<dbReference type="InterPro" id="IPR023352">
    <property type="entry name" value="MAPEG-like_dom_sf"/>
</dbReference>
<evidence type="ECO:0000256" key="1">
    <source>
        <dbReference type="ARBA" id="ARBA00004370"/>
    </source>
</evidence>
<proteinExistence type="predicted"/>